<protein>
    <submittedName>
        <fullName evidence="1">Uncharacterized protein</fullName>
    </submittedName>
</protein>
<sequence length="117" mass="12822">MLPNNNCNSWFENGLSGTCGAAKMMIVRVGWGLKWLWKGFEMVVVVGDGDGRKRREAIGKKPPVDGAAEGEGEEEVVEQGMRFAVAASEKGWDLQRWPENRSGVKGGDDGAGNFRFF</sequence>
<evidence type="ECO:0000313" key="2">
    <source>
        <dbReference type="Proteomes" id="UP001056120"/>
    </source>
</evidence>
<keyword evidence="2" id="KW-1185">Reference proteome</keyword>
<reference evidence="2" key="1">
    <citation type="journal article" date="2022" name="Mol. Ecol. Resour.">
        <title>The genomes of chicory, endive, great burdock and yacon provide insights into Asteraceae palaeo-polyploidization history and plant inulin production.</title>
        <authorList>
            <person name="Fan W."/>
            <person name="Wang S."/>
            <person name="Wang H."/>
            <person name="Wang A."/>
            <person name="Jiang F."/>
            <person name="Liu H."/>
            <person name="Zhao H."/>
            <person name="Xu D."/>
            <person name="Zhang Y."/>
        </authorList>
    </citation>
    <scope>NUCLEOTIDE SEQUENCE [LARGE SCALE GENOMIC DNA]</scope>
    <source>
        <strain evidence="2">cv. Yunnan</strain>
    </source>
</reference>
<evidence type="ECO:0000313" key="1">
    <source>
        <dbReference type="EMBL" id="KAI3712872.1"/>
    </source>
</evidence>
<dbReference type="Proteomes" id="UP001056120">
    <property type="component" value="Linkage Group LG24"/>
</dbReference>
<comment type="caution">
    <text evidence="1">The sequence shown here is derived from an EMBL/GenBank/DDBJ whole genome shotgun (WGS) entry which is preliminary data.</text>
</comment>
<dbReference type="EMBL" id="CM042041">
    <property type="protein sequence ID" value="KAI3712872.1"/>
    <property type="molecule type" value="Genomic_DNA"/>
</dbReference>
<gene>
    <name evidence="1" type="ORF">L1987_71440</name>
</gene>
<name>A0ACB9ASR0_9ASTR</name>
<proteinExistence type="predicted"/>
<reference evidence="1 2" key="2">
    <citation type="journal article" date="2022" name="Mol. Ecol. Resour.">
        <title>The genomes of chicory, endive, great burdock and yacon provide insights into Asteraceae paleo-polyploidization history and plant inulin production.</title>
        <authorList>
            <person name="Fan W."/>
            <person name="Wang S."/>
            <person name="Wang H."/>
            <person name="Wang A."/>
            <person name="Jiang F."/>
            <person name="Liu H."/>
            <person name="Zhao H."/>
            <person name="Xu D."/>
            <person name="Zhang Y."/>
        </authorList>
    </citation>
    <scope>NUCLEOTIDE SEQUENCE [LARGE SCALE GENOMIC DNA]</scope>
    <source>
        <strain evidence="2">cv. Yunnan</strain>
        <tissue evidence="1">Leaves</tissue>
    </source>
</reference>
<organism evidence="1 2">
    <name type="scientific">Smallanthus sonchifolius</name>
    <dbReference type="NCBI Taxonomy" id="185202"/>
    <lineage>
        <taxon>Eukaryota</taxon>
        <taxon>Viridiplantae</taxon>
        <taxon>Streptophyta</taxon>
        <taxon>Embryophyta</taxon>
        <taxon>Tracheophyta</taxon>
        <taxon>Spermatophyta</taxon>
        <taxon>Magnoliopsida</taxon>
        <taxon>eudicotyledons</taxon>
        <taxon>Gunneridae</taxon>
        <taxon>Pentapetalae</taxon>
        <taxon>asterids</taxon>
        <taxon>campanulids</taxon>
        <taxon>Asterales</taxon>
        <taxon>Asteraceae</taxon>
        <taxon>Asteroideae</taxon>
        <taxon>Heliantheae alliance</taxon>
        <taxon>Millerieae</taxon>
        <taxon>Smallanthus</taxon>
    </lineage>
</organism>
<accession>A0ACB9ASR0</accession>